<proteinExistence type="predicted"/>
<evidence type="ECO:0000313" key="2">
    <source>
        <dbReference type="Proteomes" id="UP000076154"/>
    </source>
</evidence>
<gene>
    <name evidence="1" type="ORF">Hypma_015826</name>
</gene>
<sequence length="49" mass="5595">MYNLLVARRKSIAIWVTLQATMATVIYQNYQKPHYLSPAARLAGKSRLS</sequence>
<dbReference type="InParanoid" id="A0A369K2U2"/>
<comment type="caution">
    <text evidence="1">The sequence shown here is derived from an EMBL/GenBank/DDBJ whole genome shotgun (WGS) entry which is preliminary data.</text>
</comment>
<accession>A0A369K2U2</accession>
<keyword evidence="2" id="KW-1185">Reference proteome</keyword>
<protein>
    <submittedName>
        <fullName evidence="1">Uncharacterized protein</fullName>
    </submittedName>
</protein>
<reference evidence="1" key="1">
    <citation type="submission" date="2018-04" db="EMBL/GenBank/DDBJ databases">
        <title>Whole genome sequencing of Hypsizygus marmoreus.</title>
        <authorList>
            <person name="Choi I.-G."/>
            <person name="Min B."/>
            <person name="Kim J.-G."/>
            <person name="Kim S."/>
            <person name="Oh Y.-L."/>
            <person name="Kong W.-S."/>
            <person name="Park H."/>
            <person name="Jeong J."/>
            <person name="Song E.-S."/>
        </authorList>
    </citation>
    <scope>NUCLEOTIDE SEQUENCE [LARGE SCALE GENOMIC DNA]</scope>
    <source>
        <strain evidence="1">51987-8</strain>
    </source>
</reference>
<dbReference type="EMBL" id="LUEZ02000010">
    <property type="protein sequence ID" value="RDB28941.1"/>
    <property type="molecule type" value="Genomic_DNA"/>
</dbReference>
<name>A0A369K2U2_HYPMA</name>
<dbReference type="OrthoDB" id="3037824at2759"/>
<dbReference type="Proteomes" id="UP000076154">
    <property type="component" value="Unassembled WGS sequence"/>
</dbReference>
<evidence type="ECO:0000313" key="1">
    <source>
        <dbReference type="EMBL" id="RDB28941.1"/>
    </source>
</evidence>
<organism evidence="1 2">
    <name type="scientific">Hypsizygus marmoreus</name>
    <name type="common">White beech mushroom</name>
    <name type="synonym">Agaricus marmoreus</name>
    <dbReference type="NCBI Taxonomy" id="39966"/>
    <lineage>
        <taxon>Eukaryota</taxon>
        <taxon>Fungi</taxon>
        <taxon>Dikarya</taxon>
        <taxon>Basidiomycota</taxon>
        <taxon>Agaricomycotina</taxon>
        <taxon>Agaricomycetes</taxon>
        <taxon>Agaricomycetidae</taxon>
        <taxon>Agaricales</taxon>
        <taxon>Tricholomatineae</taxon>
        <taxon>Lyophyllaceae</taxon>
        <taxon>Hypsizygus</taxon>
    </lineage>
</organism>
<dbReference type="AlphaFoldDB" id="A0A369K2U2"/>